<evidence type="ECO:0000313" key="3">
    <source>
        <dbReference type="EMBL" id="KAF2018904.1"/>
    </source>
</evidence>
<dbReference type="EMBL" id="ML978067">
    <property type="protein sequence ID" value="KAF2018904.1"/>
    <property type="molecule type" value="Genomic_DNA"/>
</dbReference>
<gene>
    <name evidence="3" type="ORF">BU24DRAFT_418466</name>
</gene>
<dbReference type="Proteomes" id="UP000799778">
    <property type="component" value="Unassembled WGS sequence"/>
</dbReference>
<keyword evidence="4" id="KW-1185">Reference proteome</keyword>
<dbReference type="GeneID" id="54284386"/>
<evidence type="ECO:0000256" key="1">
    <source>
        <dbReference type="SAM" id="MobiDB-lite"/>
    </source>
</evidence>
<dbReference type="RefSeq" id="XP_033387243.1">
    <property type="nucleotide sequence ID" value="XM_033526989.1"/>
</dbReference>
<feature type="region of interest" description="Disordered" evidence="1">
    <location>
        <begin position="19"/>
        <end position="50"/>
    </location>
</feature>
<dbReference type="AlphaFoldDB" id="A0A6A5Y2U9"/>
<evidence type="ECO:0000256" key="2">
    <source>
        <dbReference type="SAM" id="SignalP"/>
    </source>
</evidence>
<feature type="region of interest" description="Disordered" evidence="1">
    <location>
        <begin position="116"/>
        <end position="172"/>
    </location>
</feature>
<sequence>MKVYTVLALLLPLSTASPLQVSERHQPSPLDVHDRHSQQSEPINPQQPWRRCPYNLPPNCQRCPLDWRCTASPDIQSKHDSGNAFWPFLDLPPGFENKPGSRPVNRPWPKTWAYDPSEPAALTGPQLADFDGGDAPTDVHLDKPDIPEGQSNEKPQNDAAGQQEVGVKQPATGAINMPGAVIDERLASDYVAGVADPEAVGEEF</sequence>
<feature type="compositionally biased region" description="Basic and acidic residues" evidence="1">
    <location>
        <begin position="137"/>
        <end position="146"/>
    </location>
</feature>
<feature type="signal peptide" evidence="2">
    <location>
        <begin position="1"/>
        <end position="16"/>
    </location>
</feature>
<evidence type="ECO:0000313" key="4">
    <source>
        <dbReference type="Proteomes" id="UP000799778"/>
    </source>
</evidence>
<accession>A0A6A5Y2U9</accession>
<feature type="compositionally biased region" description="Basic and acidic residues" evidence="1">
    <location>
        <begin position="22"/>
        <end position="38"/>
    </location>
</feature>
<feature type="chain" id="PRO_5025686589" evidence="2">
    <location>
        <begin position="17"/>
        <end position="204"/>
    </location>
</feature>
<proteinExistence type="predicted"/>
<organism evidence="3 4">
    <name type="scientific">Aaosphaeria arxii CBS 175.79</name>
    <dbReference type="NCBI Taxonomy" id="1450172"/>
    <lineage>
        <taxon>Eukaryota</taxon>
        <taxon>Fungi</taxon>
        <taxon>Dikarya</taxon>
        <taxon>Ascomycota</taxon>
        <taxon>Pezizomycotina</taxon>
        <taxon>Dothideomycetes</taxon>
        <taxon>Pleosporomycetidae</taxon>
        <taxon>Pleosporales</taxon>
        <taxon>Pleosporales incertae sedis</taxon>
        <taxon>Aaosphaeria</taxon>
    </lineage>
</organism>
<reference evidence="3" key="1">
    <citation type="journal article" date="2020" name="Stud. Mycol.">
        <title>101 Dothideomycetes genomes: a test case for predicting lifestyles and emergence of pathogens.</title>
        <authorList>
            <person name="Haridas S."/>
            <person name="Albert R."/>
            <person name="Binder M."/>
            <person name="Bloem J."/>
            <person name="Labutti K."/>
            <person name="Salamov A."/>
            <person name="Andreopoulos B."/>
            <person name="Baker S."/>
            <person name="Barry K."/>
            <person name="Bills G."/>
            <person name="Bluhm B."/>
            <person name="Cannon C."/>
            <person name="Castanera R."/>
            <person name="Culley D."/>
            <person name="Daum C."/>
            <person name="Ezra D."/>
            <person name="Gonzalez J."/>
            <person name="Henrissat B."/>
            <person name="Kuo A."/>
            <person name="Liang C."/>
            <person name="Lipzen A."/>
            <person name="Lutzoni F."/>
            <person name="Magnuson J."/>
            <person name="Mondo S."/>
            <person name="Nolan M."/>
            <person name="Ohm R."/>
            <person name="Pangilinan J."/>
            <person name="Park H.-J."/>
            <person name="Ramirez L."/>
            <person name="Alfaro M."/>
            <person name="Sun H."/>
            <person name="Tritt A."/>
            <person name="Yoshinaga Y."/>
            <person name="Zwiers L.-H."/>
            <person name="Turgeon B."/>
            <person name="Goodwin S."/>
            <person name="Spatafora J."/>
            <person name="Crous P."/>
            <person name="Grigoriev I."/>
        </authorList>
    </citation>
    <scope>NUCLEOTIDE SEQUENCE</scope>
    <source>
        <strain evidence="3">CBS 175.79</strain>
    </source>
</reference>
<keyword evidence="2" id="KW-0732">Signal</keyword>
<protein>
    <submittedName>
        <fullName evidence="3">Uncharacterized protein</fullName>
    </submittedName>
</protein>
<name>A0A6A5Y2U9_9PLEO</name>